<keyword evidence="3" id="KW-1185">Reference proteome</keyword>
<organism evidence="2 3">
    <name type="scientific">Litoreibacter ponti</name>
    <dbReference type="NCBI Taxonomy" id="1510457"/>
    <lineage>
        <taxon>Bacteria</taxon>
        <taxon>Pseudomonadati</taxon>
        <taxon>Pseudomonadota</taxon>
        <taxon>Alphaproteobacteria</taxon>
        <taxon>Rhodobacterales</taxon>
        <taxon>Roseobacteraceae</taxon>
        <taxon>Litoreibacter</taxon>
    </lineage>
</organism>
<dbReference type="GO" id="GO:0004803">
    <property type="term" value="F:transposase activity"/>
    <property type="evidence" value="ECO:0007669"/>
    <property type="project" value="InterPro"/>
</dbReference>
<dbReference type="AlphaFoldDB" id="A0A2T6BFG5"/>
<dbReference type="NCBIfam" id="NF047646">
    <property type="entry name" value="REP_Tyr_transpos"/>
    <property type="match status" value="1"/>
</dbReference>
<reference evidence="2 3" key="1">
    <citation type="submission" date="2018-04" db="EMBL/GenBank/DDBJ databases">
        <title>Genomic Encyclopedia of Archaeal and Bacterial Type Strains, Phase II (KMG-II): from individual species to whole genera.</title>
        <authorList>
            <person name="Goeker M."/>
        </authorList>
    </citation>
    <scope>NUCLEOTIDE SEQUENCE [LARGE SCALE GENOMIC DNA]</scope>
    <source>
        <strain evidence="2 3">DSM 100977</strain>
    </source>
</reference>
<dbReference type="InterPro" id="IPR052715">
    <property type="entry name" value="RAYT_transposase"/>
</dbReference>
<dbReference type="InterPro" id="IPR002686">
    <property type="entry name" value="Transposase_17"/>
</dbReference>
<accession>A0A2T6BFG5</accession>
<dbReference type="SUPFAM" id="SSF143422">
    <property type="entry name" value="Transposase IS200-like"/>
    <property type="match status" value="1"/>
</dbReference>
<sequence length="198" mass="23425">MGDSPLLNPLRSMSDDMTSYRRIKRPGRTYFFTVALAARGSNNLVAHVDALRRAYAVTRAERPFRCDAFVVLPDHLHAMWTMPQDDWDYSTRWRLLKTRFTRSVLATMGAEHPPYLSASKRRKVERGIWQRRFWEHCIRDERDFETHLEYCWQNPVRHGLVARAAEWPYSSIHRDIRRGRADPELTHLQVEGEFGEPK</sequence>
<name>A0A2T6BFG5_9RHOB</name>
<dbReference type="EMBL" id="QBKS01000002">
    <property type="protein sequence ID" value="PTX54805.1"/>
    <property type="molecule type" value="Genomic_DNA"/>
</dbReference>
<dbReference type="PANTHER" id="PTHR36966">
    <property type="entry name" value="REP-ASSOCIATED TYROSINE TRANSPOSASE"/>
    <property type="match status" value="1"/>
</dbReference>
<dbReference type="PANTHER" id="PTHR36966:SF1">
    <property type="entry name" value="REP-ASSOCIATED TYROSINE TRANSPOSASE"/>
    <property type="match status" value="1"/>
</dbReference>
<dbReference type="InterPro" id="IPR036515">
    <property type="entry name" value="Transposase_17_sf"/>
</dbReference>
<protein>
    <submittedName>
        <fullName evidence="2">Putative transposase</fullName>
    </submittedName>
</protein>
<gene>
    <name evidence="2" type="ORF">C8N43_3626</name>
</gene>
<feature type="domain" description="Transposase IS200-like" evidence="1">
    <location>
        <begin position="25"/>
        <end position="154"/>
    </location>
</feature>
<dbReference type="SMART" id="SM01321">
    <property type="entry name" value="Y1_Tnp"/>
    <property type="match status" value="1"/>
</dbReference>
<dbReference type="Gene3D" id="3.30.70.1290">
    <property type="entry name" value="Transposase IS200-like"/>
    <property type="match status" value="1"/>
</dbReference>
<proteinExistence type="predicted"/>
<comment type="caution">
    <text evidence="2">The sequence shown here is derived from an EMBL/GenBank/DDBJ whole genome shotgun (WGS) entry which is preliminary data.</text>
</comment>
<dbReference type="GO" id="GO:0043565">
    <property type="term" value="F:sequence-specific DNA binding"/>
    <property type="evidence" value="ECO:0007669"/>
    <property type="project" value="TreeGrafter"/>
</dbReference>
<evidence type="ECO:0000313" key="3">
    <source>
        <dbReference type="Proteomes" id="UP000243978"/>
    </source>
</evidence>
<evidence type="ECO:0000313" key="2">
    <source>
        <dbReference type="EMBL" id="PTX54805.1"/>
    </source>
</evidence>
<dbReference type="GO" id="GO:0006313">
    <property type="term" value="P:DNA transposition"/>
    <property type="evidence" value="ECO:0007669"/>
    <property type="project" value="InterPro"/>
</dbReference>
<evidence type="ECO:0000259" key="1">
    <source>
        <dbReference type="SMART" id="SM01321"/>
    </source>
</evidence>
<dbReference type="Proteomes" id="UP000243978">
    <property type="component" value="Unassembled WGS sequence"/>
</dbReference>